<keyword evidence="5" id="KW-0032">Aminotransferase</keyword>
<dbReference type="GO" id="GO:0030170">
    <property type="term" value="F:pyridoxal phosphate binding"/>
    <property type="evidence" value="ECO:0007669"/>
    <property type="project" value="InterPro"/>
</dbReference>
<dbReference type="GO" id="GO:0043420">
    <property type="term" value="P:anthranilate metabolic process"/>
    <property type="evidence" value="ECO:0007669"/>
    <property type="project" value="TreeGrafter"/>
</dbReference>
<evidence type="ECO:0000313" key="5">
    <source>
        <dbReference type="EMBL" id="RFU17508.1"/>
    </source>
</evidence>
<keyword evidence="5" id="KW-0808">Transferase</keyword>
<sequence>MTATLRTAIHPRIAQAVAALGQGALTEAAVARHIAPLFSRVLANDRIYLANHSLGRPLDLMADDLAEATRLWYEQLGSAWDAWLDEREAFRARIAQLIGAPRADCIVPKTAAGQGLRAVLNMLPGRPRVLTTCGEFDSVDVILKQYAALGRITLRSVEPDADGDFRIEDLIDAVRQGIALREGIDLVVVSQVMFMTGQLLSPLDRLAAACHAHGARLLVDAYHAIGVVPVDTAAMQTDFLIGGSYKYLRGGPGTCFLYISPQMLESGLRPLDTGWFANEESFAWQRPDPPILRPGGDAFLEGTPPVLTWYQARSGQQFTLAVSVERLRQWSLDQLRRLRQYLEQAGITQAGVTAIKGGDSGHGAFLALRHPQAAQLSARLSEQGVIADARGAWLRLCPDCLTRDEELRYAAAALGTILRSF</sequence>
<dbReference type="GO" id="GO:0008483">
    <property type="term" value="F:transaminase activity"/>
    <property type="evidence" value="ECO:0007669"/>
    <property type="project" value="UniProtKB-KW"/>
</dbReference>
<dbReference type="InterPro" id="IPR015424">
    <property type="entry name" value="PyrdxlP-dep_Trfase"/>
</dbReference>
<dbReference type="GO" id="GO:0030429">
    <property type="term" value="F:kynureninase activity"/>
    <property type="evidence" value="ECO:0007669"/>
    <property type="project" value="InterPro"/>
</dbReference>
<keyword evidence="1" id="KW-0662">Pyridine nucleotide biosynthesis</keyword>
<dbReference type="Gene3D" id="3.90.1150.10">
    <property type="entry name" value="Aspartate Aminotransferase, domain 1"/>
    <property type="match status" value="1"/>
</dbReference>
<dbReference type="OrthoDB" id="513408at2"/>
<dbReference type="Gene3D" id="3.40.640.10">
    <property type="entry name" value="Type I PLP-dependent aspartate aminotransferase-like (Major domain)"/>
    <property type="match status" value="1"/>
</dbReference>
<dbReference type="GO" id="GO:0005737">
    <property type="term" value="C:cytoplasm"/>
    <property type="evidence" value="ECO:0007669"/>
    <property type="project" value="InterPro"/>
</dbReference>
<reference evidence="5 6" key="1">
    <citation type="submission" date="2018-08" db="EMBL/GenBank/DDBJ databases">
        <title>Acidipila sp. 4G-K13, an acidobacterium isolated from forest soil.</title>
        <authorList>
            <person name="Gao Z.-H."/>
            <person name="Qiu L.-H."/>
        </authorList>
    </citation>
    <scope>NUCLEOTIDE SEQUENCE [LARGE SCALE GENOMIC DNA]</scope>
    <source>
        <strain evidence="5 6">4G-K13</strain>
    </source>
</reference>
<dbReference type="PANTHER" id="PTHR14084">
    <property type="entry name" value="KYNURENINASE"/>
    <property type="match status" value="1"/>
</dbReference>
<dbReference type="AlphaFoldDB" id="A0A372IRJ7"/>
<dbReference type="EMBL" id="QVQT01000002">
    <property type="protein sequence ID" value="RFU17508.1"/>
    <property type="molecule type" value="Genomic_DNA"/>
</dbReference>
<keyword evidence="6" id="KW-1185">Reference proteome</keyword>
<evidence type="ECO:0000256" key="3">
    <source>
        <dbReference type="ARBA" id="ARBA00022898"/>
    </source>
</evidence>
<dbReference type="InterPro" id="IPR015422">
    <property type="entry name" value="PyrdxlP-dep_Trfase_small"/>
</dbReference>
<accession>A0A372IRJ7</accession>
<evidence type="ECO:0000313" key="6">
    <source>
        <dbReference type="Proteomes" id="UP000264702"/>
    </source>
</evidence>
<protein>
    <submittedName>
        <fullName evidence="5">Aminotransferase class V-fold PLP-dependent enzyme</fullName>
    </submittedName>
</protein>
<dbReference type="GO" id="GO:0009435">
    <property type="term" value="P:NAD+ biosynthetic process"/>
    <property type="evidence" value="ECO:0007669"/>
    <property type="project" value="InterPro"/>
</dbReference>
<dbReference type="InterPro" id="IPR000192">
    <property type="entry name" value="Aminotrans_V_dom"/>
</dbReference>
<evidence type="ECO:0000259" key="4">
    <source>
        <dbReference type="Pfam" id="PF00266"/>
    </source>
</evidence>
<dbReference type="InterPro" id="IPR010111">
    <property type="entry name" value="Kynureninase"/>
</dbReference>
<evidence type="ECO:0000256" key="1">
    <source>
        <dbReference type="ARBA" id="ARBA00022642"/>
    </source>
</evidence>
<dbReference type="GO" id="GO:0019441">
    <property type="term" value="P:L-tryptophan catabolic process to kynurenine"/>
    <property type="evidence" value="ECO:0007669"/>
    <property type="project" value="TreeGrafter"/>
</dbReference>
<dbReference type="Proteomes" id="UP000264702">
    <property type="component" value="Unassembled WGS sequence"/>
</dbReference>
<keyword evidence="3" id="KW-0663">Pyridoxal phosphate</keyword>
<organism evidence="5 6">
    <name type="scientific">Paracidobacterium acidisoli</name>
    <dbReference type="NCBI Taxonomy" id="2303751"/>
    <lineage>
        <taxon>Bacteria</taxon>
        <taxon>Pseudomonadati</taxon>
        <taxon>Acidobacteriota</taxon>
        <taxon>Terriglobia</taxon>
        <taxon>Terriglobales</taxon>
        <taxon>Acidobacteriaceae</taxon>
        <taxon>Paracidobacterium</taxon>
    </lineage>
</organism>
<proteinExistence type="predicted"/>
<gene>
    <name evidence="5" type="ORF">D0Y96_05025</name>
</gene>
<dbReference type="Pfam" id="PF00266">
    <property type="entry name" value="Aminotran_5"/>
    <property type="match status" value="1"/>
</dbReference>
<dbReference type="SUPFAM" id="SSF53383">
    <property type="entry name" value="PLP-dependent transferases"/>
    <property type="match status" value="1"/>
</dbReference>
<dbReference type="PANTHER" id="PTHR14084:SF0">
    <property type="entry name" value="KYNURENINASE"/>
    <property type="match status" value="1"/>
</dbReference>
<name>A0A372IRJ7_9BACT</name>
<evidence type="ECO:0000256" key="2">
    <source>
        <dbReference type="ARBA" id="ARBA00022801"/>
    </source>
</evidence>
<dbReference type="InterPro" id="IPR015421">
    <property type="entry name" value="PyrdxlP-dep_Trfase_major"/>
</dbReference>
<keyword evidence="2" id="KW-0378">Hydrolase</keyword>
<feature type="domain" description="Aminotransferase class V" evidence="4">
    <location>
        <begin position="87"/>
        <end position="351"/>
    </location>
</feature>
<dbReference type="RefSeq" id="WP_117298260.1">
    <property type="nucleotide sequence ID" value="NZ_QVQT02000002.1"/>
</dbReference>
<comment type="caution">
    <text evidence="5">The sequence shown here is derived from an EMBL/GenBank/DDBJ whole genome shotgun (WGS) entry which is preliminary data.</text>
</comment>